<dbReference type="SUPFAM" id="SSF48371">
    <property type="entry name" value="ARM repeat"/>
    <property type="match status" value="1"/>
</dbReference>
<feature type="compositionally biased region" description="Polar residues" evidence="7">
    <location>
        <begin position="1076"/>
        <end position="1088"/>
    </location>
</feature>
<comment type="caution">
    <text evidence="9">The sequence shown here is derived from an EMBL/GenBank/DDBJ whole genome shotgun (WGS) entry which is preliminary data.</text>
</comment>
<feature type="domain" description="Condensin complex subunit 1 C-terminal" evidence="8">
    <location>
        <begin position="676"/>
        <end position="764"/>
    </location>
</feature>
<dbReference type="GO" id="GO:0051301">
    <property type="term" value="P:cell division"/>
    <property type="evidence" value="ECO:0007669"/>
    <property type="project" value="UniProtKB-KW"/>
</dbReference>
<dbReference type="Pfam" id="PF12717">
    <property type="entry name" value="Cnd1"/>
    <property type="match status" value="1"/>
</dbReference>
<evidence type="ECO:0000256" key="6">
    <source>
        <dbReference type="ARBA" id="ARBA00023306"/>
    </source>
</evidence>
<dbReference type="Proteomes" id="UP000530660">
    <property type="component" value="Unassembled WGS sequence"/>
</dbReference>
<feature type="region of interest" description="Disordered" evidence="7">
    <location>
        <begin position="1136"/>
        <end position="1155"/>
    </location>
</feature>
<sequence>MASDRKTFMETNELMNRVIIRSSIIRLQRACTDALNSASEMLLRQVIALEANASRSTKLFTSKRKMFRNAWRNMVMVAAVLSERLVQGTLQPIWKIIMESVVPKRTLVATTSETSLTATSSSMRPVAAVLCELLRAAIEGGPSESAAGIAERVSGAVLVLLQHLSVNAPETADRRSILVHCMLAFFNVMEPTEIYRFCYFIERLSRHPRTAVRCLALDLAASIEEESDDDPTKTSDDVTVAWMLFHRVLWGRVRDRQATVRARALAATALSLSQLAATNQAKALALLLKEHKLFRSRLRDEKAAVRRNTLLMAAAVLEMLAHQKRWANAANELLYALQERCTDTNILVRLAAAQHITNLAATTTSTYRERCLQVWLDSVLQLANDPEQSVTRACLEGFARLLLQREKSSSEASSCGSIEVNQEFANRLLTIAAAKADPRRPFLFHLLYRLEQQGSLPEALCVWLCEQAREQLHPGAWHLLAQLTCYAASARLAVVRRILDPHPHMLLDLAPDDPVANELTLVVANAARDSAHAAMIHEDARATLFQLRGDPGRIPALIQCLKHTGTDHDWPRRLVQACSELLSLEPTEYVCSSLEERACALTAWSELVFSGLEAADERLRVRAEAMLADAEHNSESLRAYALLALGKLCLRGDTSLAQHYTSVFLHELETSPSTVLRNNAVLILADMCRVFSWLADQYAVRIAAAMRDPSVLVRRQATTVLVGLLEEEYIKPKKDGLIFLFLSVTQDEDQVVSKIARQCLERILFPRYPAMRVHQFLESLFYFNDCTVHVRYNQHAGLHQSASERARFTLPGKAAARHRIYNYLLSHSSDEQVLMTADRLSAEIIGGFLDGDMGAVPDVLDTDPGVRNLILDALQLLANRSLSGERWQSHSRTTATTAIEWAAEVDPALMMWLPPPEPPCQPSATRSAAPEARSAPHSDPQTELSLAKTDMKHDTSKSAEHATGHATMHAFRGHLLPVLARRSLEQTILPILMELRQQLERIGHPLVGHVIHAIREQVRPYASDLLTLLHSDLVFARELAYELRKEASAARRRGQKNPNPPARPIQTKTPEAATALSATPNPRCTRSSAGKGKRRQSVGLDHEPLMELNRASSPRTPATQLIAARMGGEDILTSLRRRRQSGSGQKANTTSTARRVTIVDHPVTEYPVTASQDPSSRSCTSRMLQRSRRSSLSASIDRKTDTPLTPDLLNAVDALSVSFDVTGSVDTYRGLRHHSRRNASYLARSREES</sequence>
<feature type="region of interest" description="Disordered" evidence="7">
    <location>
        <begin position="1164"/>
        <end position="1204"/>
    </location>
</feature>
<comment type="subcellular location">
    <subcellularLocation>
        <location evidence="1">Nucleus</location>
    </subcellularLocation>
</comment>
<evidence type="ECO:0000256" key="3">
    <source>
        <dbReference type="ARBA" id="ARBA00022776"/>
    </source>
</evidence>
<keyword evidence="6" id="KW-0131">Cell cycle</keyword>
<accession>A0A7J7IQ60</accession>
<evidence type="ECO:0000256" key="7">
    <source>
        <dbReference type="SAM" id="MobiDB-lite"/>
    </source>
</evidence>
<dbReference type="InterPro" id="IPR026971">
    <property type="entry name" value="CND1/NCAPD3"/>
</dbReference>
<keyword evidence="4" id="KW-0226">DNA condensation</keyword>
<dbReference type="InterPro" id="IPR032682">
    <property type="entry name" value="Cnd1_C"/>
</dbReference>
<keyword evidence="5" id="KW-0539">Nucleus</keyword>
<dbReference type="GO" id="GO:0042393">
    <property type="term" value="F:histone binding"/>
    <property type="evidence" value="ECO:0007669"/>
    <property type="project" value="TreeGrafter"/>
</dbReference>
<proteinExistence type="predicted"/>
<dbReference type="GO" id="GO:0007076">
    <property type="term" value="P:mitotic chromosome condensation"/>
    <property type="evidence" value="ECO:0007669"/>
    <property type="project" value="InterPro"/>
</dbReference>
<keyword evidence="2" id="KW-0132">Cell division</keyword>
<dbReference type="InterPro" id="IPR016024">
    <property type="entry name" value="ARM-type_fold"/>
</dbReference>
<feature type="compositionally biased region" description="Polar residues" evidence="7">
    <location>
        <begin position="1169"/>
        <end position="1180"/>
    </location>
</feature>
<dbReference type="AlphaFoldDB" id="A0A7J7IQ60"/>
<organism evidence="9 10">
    <name type="scientific">Cyanidiococcus yangmingshanensis</name>
    <dbReference type="NCBI Taxonomy" id="2690220"/>
    <lineage>
        <taxon>Eukaryota</taxon>
        <taxon>Rhodophyta</taxon>
        <taxon>Bangiophyceae</taxon>
        <taxon>Cyanidiales</taxon>
        <taxon>Cyanidiaceae</taxon>
        <taxon>Cyanidiococcus</taxon>
    </lineage>
</organism>
<evidence type="ECO:0000259" key="8">
    <source>
        <dbReference type="Pfam" id="PF12717"/>
    </source>
</evidence>
<dbReference type="PANTHER" id="PTHR14222:SF1">
    <property type="entry name" value="CONDENSIN-2 COMPLEX SUBUNIT D3"/>
    <property type="match status" value="1"/>
</dbReference>
<protein>
    <submittedName>
        <fullName evidence="9">Condensin-2 complex subunit D3</fullName>
    </submittedName>
</protein>
<dbReference type="Gene3D" id="1.25.10.10">
    <property type="entry name" value="Leucine-rich Repeat Variant"/>
    <property type="match status" value="2"/>
</dbReference>
<dbReference type="EMBL" id="VWRR01000002">
    <property type="protein sequence ID" value="KAF6004880.1"/>
    <property type="molecule type" value="Genomic_DNA"/>
</dbReference>
<gene>
    <name evidence="9" type="primary">NCAPD3</name>
    <name evidence="9" type="ORF">F1559_003559</name>
</gene>
<name>A0A7J7IQ60_9RHOD</name>
<dbReference type="GO" id="GO:0000779">
    <property type="term" value="C:condensed chromosome, centromeric region"/>
    <property type="evidence" value="ECO:0007669"/>
    <property type="project" value="TreeGrafter"/>
</dbReference>
<reference evidence="9 10" key="1">
    <citation type="journal article" date="2020" name="J. Phycol.">
        <title>Comparative genome analysis reveals Cyanidiococcus gen. nov., a new extremophilic red algal genus sister to Cyanidioschyzon (Cyanidioschyzonaceae, Rhodophyta).</title>
        <authorList>
            <person name="Liu S.-L."/>
            <person name="Chiang Y.-R."/>
            <person name="Yoon H.S."/>
            <person name="Fu H.-Y."/>
        </authorList>
    </citation>
    <scope>NUCLEOTIDE SEQUENCE [LARGE SCALE GENOMIC DNA]</scope>
    <source>
        <strain evidence="9 10">THAL066</strain>
    </source>
</reference>
<evidence type="ECO:0000313" key="10">
    <source>
        <dbReference type="Proteomes" id="UP000530660"/>
    </source>
</evidence>
<feature type="region of interest" description="Disordered" evidence="7">
    <location>
        <begin position="1048"/>
        <end position="1117"/>
    </location>
</feature>
<dbReference type="PANTHER" id="PTHR14222">
    <property type="entry name" value="CONDENSIN"/>
    <property type="match status" value="1"/>
</dbReference>
<evidence type="ECO:0000313" key="9">
    <source>
        <dbReference type="EMBL" id="KAF6004880.1"/>
    </source>
</evidence>
<feature type="region of interest" description="Disordered" evidence="7">
    <location>
        <begin position="915"/>
        <end position="944"/>
    </location>
</feature>
<evidence type="ECO:0000256" key="1">
    <source>
        <dbReference type="ARBA" id="ARBA00004123"/>
    </source>
</evidence>
<keyword evidence="10" id="KW-1185">Reference proteome</keyword>
<evidence type="ECO:0000256" key="2">
    <source>
        <dbReference type="ARBA" id="ARBA00022618"/>
    </source>
</evidence>
<dbReference type="GO" id="GO:0000796">
    <property type="term" value="C:condensin complex"/>
    <property type="evidence" value="ECO:0007669"/>
    <property type="project" value="TreeGrafter"/>
</dbReference>
<keyword evidence="3" id="KW-0498">Mitosis</keyword>
<dbReference type="InterPro" id="IPR011989">
    <property type="entry name" value="ARM-like"/>
</dbReference>
<dbReference type="OrthoDB" id="10263978at2759"/>
<evidence type="ECO:0000256" key="4">
    <source>
        <dbReference type="ARBA" id="ARBA00023067"/>
    </source>
</evidence>
<dbReference type="GO" id="GO:0010032">
    <property type="term" value="P:meiotic chromosome condensation"/>
    <property type="evidence" value="ECO:0007669"/>
    <property type="project" value="TreeGrafter"/>
</dbReference>
<evidence type="ECO:0000256" key="5">
    <source>
        <dbReference type="ARBA" id="ARBA00023242"/>
    </source>
</evidence>
<dbReference type="GO" id="GO:0005634">
    <property type="term" value="C:nucleus"/>
    <property type="evidence" value="ECO:0007669"/>
    <property type="project" value="UniProtKB-SubCell"/>
</dbReference>